<accession>A0A075BEW8</accession>
<dbReference type="SMR" id="A0A075BEW8"/>
<proteinExistence type="predicted"/>
<evidence type="ECO:0000313" key="2">
    <source>
        <dbReference type="EMBL" id="AFX93426.1"/>
    </source>
</evidence>
<keyword evidence="1" id="KW-0812">Transmembrane</keyword>
<reference evidence="2 3" key="1">
    <citation type="journal article" date="2014" name="PLoS ONE">
        <title>Improving the Safety of Staphylococcus aureus Polyvalent Phages by Their Production on a Staphylococcus xylosus Strain.</title>
        <authorList>
            <person name="El Haddad L."/>
            <person name="Ben Abdallah N."/>
            <person name="Plante P.L."/>
            <person name="Dumaresq J."/>
            <person name="Katsarava R."/>
            <person name="Labrie S."/>
            <person name="Corbeil J."/>
            <person name="St-Gelais D."/>
            <person name="Moineau S."/>
        </authorList>
    </citation>
    <scope>NUCLEOTIDE SEQUENCE [LARGE SCALE GENOMIC DNA]</scope>
</reference>
<evidence type="ECO:0000256" key="1">
    <source>
        <dbReference type="SAM" id="Phobius"/>
    </source>
</evidence>
<evidence type="ECO:0000313" key="3">
    <source>
        <dbReference type="Proteomes" id="UP000028568"/>
    </source>
</evidence>
<dbReference type="Proteomes" id="UP000028568">
    <property type="component" value="Segment"/>
</dbReference>
<dbReference type="EMBL" id="KC012913">
    <property type="protein sequence ID" value="AFX93426.1"/>
    <property type="molecule type" value="Genomic_DNA"/>
</dbReference>
<sequence length="132" mass="15430">MSRKASIFYILVVIVLAFSISSYYISSFMYHDKAKNEVSTELSNTGKIKEEKNVEFVGDYTLKKVEDNKAYFMETLPTYLPGRTGDNSIDMRYYKTSRFKEGVNFKLIRVYTEDGEDNPIHKYRFEAVPTKK</sequence>
<name>A0A075BEW8_9CAUD</name>
<organism evidence="2 3">
    <name type="scientific">Staphylococcus phage Team1</name>
    <dbReference type="NCBI Taxonomy" id="1262512"/>
    <lineage>
        <taxon>Viruses</taxon>
        <taxon>Duplodnaviria</taxon>
        <taxon>Heunggongvirae</taxon>
        <taxon>Uroviricota</taxon>
        <taxon>Caudoviricetes</taxon>
        <taxon>Herelleviridae</taxon>
        <taxon>Twortvirinae</taxon>
        <taxon>Kayvirus</taxon>
        <taxon>Kayvirus G1</taxon>
    </lineage>
</organism>
<feature type="transmembrane region" description="Helical" evidence="1">
    <location>
        <begin position="6"/>
        <end position="25"/>
    </location>
</feature>
<keyword evidence="1" id="KW-0472">Membrane</keyword>
<dbReference type="RefSeq" id="YP_009098309.1">
    <property type="nucleotide sequence ID" value="NC_025417.1"/>
</dbReference>
<keyword evidence="1" id="KW-1133">Transmembrane helix</keyword>
<dbReference type="KEGG" id="vg:22276572"/>
<dbReference type="GeneID" id="22276572"/>
<protein>
    <submittedName>
        <fullName evidence="2">Membrane protein</fullName>
    </submittedName>
</protein>